<dbReference type="SUPFAM" id="SSF53335">
    <property type="entry name" value="S-adenosyl-L-methionine-dependent methyltransferases"/>
    <property type="match status" value="1"/>
</dbReference>
<keyword evidence="3" id="KW-0949">S-adenosyl-L-methionine</keyword>
<dbReference type="PANTHER" id="PTHR43464:SF19">
    <property type="entry name" value="UBIQUINONE BIOSYNTHESIS O-METHYLTRANSFERASE, MITOCHONDRIAL"/>
    <property type="match status" value="1"/>
</dbReference>
<dbReference type="InterPro" id="IPR041698">
    <property type="entry name" value="Methyltransf_25"/>
</dbReference>
<dbReference type="KEGG" id="rter:IDM49_09575"/>
<gene>
    <name evidence="5" type="ORF">IDM49_09575</name>
</gene>
<accession>A0A7H2BCR4</accession>
<dbReference type="PANTHER" id="PTHR43464">
    <property type="entry name" value="METHYLTRANSFERASE"/>
    <property type="match status" value="1"/>
</dbReference>
<dbReference type="InterPro" id="IPR029063">
    <property type="entry name" value="SAM-dependent_MTases_sf"/>
</dbReference>
<organism evidence="5 6">
    <name type="scientific">Rothia terrae</name>
    <dbReference type="NCBI Taxonomy" id="396015"/>
    <lineage>
        <taxon>Bacteria</taxon>
        <taxon>Bacillati</taxon>
        <taxon>Actinomycetota</taxon>
        <taxon>Actinomycetes</taxon>
        <taxon>Micrococcales</taxon>
        <taxon>Micrococcaceae</taxon>
        <taxon>Rothia</taxon>
    </lineage>
</organism>
<dbReference type="GO" id="GO:0008168">
    <property type="term" value="F:methyltransferase activity"/>
    <property type="evidence" value="ECO:0007669"/>
    <property type="project" value="UniProtKB-KW"/>
</dbReference>
<dbReference type="Pfam" id="PF13649">
    <property type="entry name" value="Methyltransf_25"/>
    <property type="match status" value="1"/>
</dbReference>
<feature type="domain" description="Methyltransferase" evidence="4">
    <location>
        <begin position="52"/>
        <end position="146"/>
    </location>
</feature>
<keyword evidence="2 5" id="KW-0808">Transferase</keyword>
<evidence type="ECO:0000256" key="1">
    <source>
        <dbReference type="ARBA" id="ARBA00022603"/>
    </source>
</evidence>
<dbReference type="CDD" id="cd02440">
    <property type="entry name" value="AdoMet_MTases"/>
    <property type="match status" value="1"/>
</dbReference>
<evidence type="ECO:0000313" key="6">
    <source>
        <dbReference type="Proteomes" id="UP000516404"/>
    </source>
</evidence>
<dbReference type="RefSeq" id="WP_190724346.1">
    <property type="nucleotide sequence ID" value="NZ_CP061539.1"/>
</dbReference>
<dbReference type="EMBL" id="CP061539">
    <property type="protein sequence ID" value="QNV37460.1"/>
    <property type="molecule type" value="Genomic_DNA"/>
</dbReference>
<evidence type="ECO:0000259" key="4">
    <source>
        <dbReference type="Pfam" id="PF13649"/>
    </source>
</evidence>
<reference evidence="5 6" key="1">
    <citation type="submission" date="2020-09" db="EMBL/GenBank/DDBJ databases">
        <title>Investigation of environmental microbes.</title>
        <authorList>
            <person name="Ou Y."/>
            <person name="Kang Q."/>
        </authorList>
    </citation>
    <scope>NUCLEOTIDE SEQUENCE [LARGE SCALE GENOMIC DNA]</scope>
    <source>
        <strain evidence="5 6">KJZ-14</strain>
    </source>
</reference>
<evidence type="ECO:0000256" key="3">
    <source>
        <dbReference type="ARBA" id="ARBA00022691"/>
    </source>
</evidence>
<protein>
    <submittedName>
        <fullName evidence="5">Class I SAM-dependent methyltransferase</fullName>
    </submittedName>
</protein>
<evidence type="ECO:0000256" key="2">
    <source>
        <dbReference type="ARBA" id="ARBA00022679"/>
    </source>
</evidence>
<name>A0A7H2BCR4_9MICC</name>
<dbReference type="GeneID" id="96624488"/>
<dbReference type="Proteomes" id="UP000516404">
    <property type="component" value="Chromosome"/>
</dbReference>
<sequence>MVDKSLWQLKIEQDPSHSQWYIQRFETMRANGQDLWGEARMIDAMVQRGSRILDAGAGAGRIGDYLQRAGHTVTGVDIDPALVEASQALNPDVTWLQGDLALLPEVLDVSAQFDAIVCAGNVVGFLAPSTRTRVLANFASVLAEGGRAVVGFGAGRGYSFDDFFADAEHAGLQVQGKFSTWELHPFAEDSTFLVAVLAKA</sequence>
<dbReference type="Gene3D" id="3.40.50.150">
    <property type="entry name" value="Vaccinia Virus protein VP39"/>
    <property type="match status" value="1"/>
</dbReference>
<dbReference type="GO" id="GO:0032259">
    <property type="term" value="P:methylation"/>
    <property type="evidence" value="ECO:0007669"/>
    <property type="project" value="UniProtKB-KW"/>
</dbReference>
<keyword evidence="6" id="KW-1185">Reference proteome</keyword>
<evidence type="ECO:0000313" key="5">
    <source>
        <dbReference type="EMBL" id="QNV37460.1"/>
    </source>
</evidence>
<dbReference type="AlphaFoldDB" id="A0A7H2BCR4"/>
<keyword evidence="1 5" id="KW-0489">Methyltransferase</keyword>
<proteinExistence type="predicted"/>